<dbReference type="OrthoDB" id="6121209at2"/>
<proteinExistence type="predicted"/>
<dbReference type="STRING" id="207949.RED65_00330"/>
<reference evidence="2 3" key="1">
    <citation type="submission" date="2006-03" db="EMBL/GenBank/DDBJ databases">
        <authorList>
            <person name="Pinhassi J."/>
            <person name="Pedros-Alio C."/>
            <person name="Ferriera S."/>
            <person name="Johnson J."/>
            <person name="Kravitz S."/>
            <person name="Halpern A."/>
            <person name="Remington K."/>
            <person name="Beeson K."/>
            <person name="Tran B."/>
            <person name="Rogers Y.-H."/>
            <person name="Friedman R."/>
            <person name="Venter J.C."/>
        </authorList>
    </citation>
    <scope>NUCLEOTIDE SEQUENCE [LARGE SCALE GENOMIC DNA]</scope>
    <source>
        <strain evidence="2 3">RED65</strain>
    </source>
</reference>
<dbReference type="RefSeq" id="WP_007017546.1">
    <property type="nucleotide sequence ID" value="NZ_CH724114.1"/>
</dbReference>
<accession>Q1N5C3</accession>
<evidence type="ECO:0000256" key="1">
    <source>
        <dbReference type="SAM" id="MobiDB-lite"/>
    </source>
</evidence>
<feature type="compositionally biased region" description="Basic and acidic residues" evidence="1">
    <location>
        <begin position="115"/>
        <end position="154"/>
    </location>
</feature>
<gene>
    <name evidence="2" type="ORF">RED65_00330</name>
</gene>
<dbReference type="HOGENOM" id="CLU_1341099_0_0_6"/>
<feature type="compositionally biased region" description="Basic and acidic residues" evidence="1">
    <location>
        <begin position="161"/>
        <end position="172"/>
    </location>
</feature>
<evidence type="ECO:0000313" key="2">
    <source>
        <dbReference type="EMBL" id="EAT13160.1"/>
    </source>
</evidence>
<protein>
    <submittedName>
        <fullName evidence="2">Uncharacterized protein</fullName>
    </submittedName>
</protein>
<name>Q1N5C3_9GAMM</name>
<organism evidence="2 3">
    <name type="scientific">Bermanella marisrubri</name>
    <dbReference type="NCBI Taxonomy" id="207949"/>
    <lineage>
        <taxon>Bacteria</taxon>
        <taxon>Pseudomonadati</taxon>
        <taxon>Pseudomonadota</taxon>
        <taxon>Gammaproteobacteria</taxon>
        <taxon>Oceanospirillales</taxon>
        <taxon>Oceanospirillaceae</taxon>
        <taxon>Bermanella</taxon>
    </lineage>
</organism>
<evidence type="ECO:0000313" key="3">
    <source>
        <dbReference type="Proteomes" id="UP000004263"/>
    </source>
</evidence>
<dbReference type="AlphaFoldDB" id="Q1N5C3"/>
<feature type="region of interest" description="Disordered" evidence="1">
    <location>
        <begin position="112"/>
        <end position="204"/>
    </location>
</feature>
<comment type="caution">
    <text evidence="2">The sequence shown here is derived from an EMBL/GenBank/DDBJ whole genome shotgun (WGS) entry which is preliminary data.</text>
</comment>
<dbReference type="Proteomes" id="UP000004263">
    <property type="component" value="Unassembled WGS sequence"/>
</dbReference>
<dbReference type="EMBL" id="AAQH01000002">
    <property type="protein sequence ID" value="EAT13160.1"/>
    <property type="molecule type" value="Genomic_DNA"/>
</dbReference>
<keyword evidence="3" id="KW-1185">Reference proteome</keyword>
<sequence>MSNAQSLIEQFYQEEQELKAQEATFTPLDLSVSSADMAMINIISKRFNKDKQVLVREALSQALIDMFNALEPVERKMLSKEADEMANSIAQEIAEEQGLDQLEVTGTNWAQQDKQAAKDEKKAEKIAQQEREKLEAEIRAEIEAEQADINRDETAEAANEAEAHTEESHEALSETAGESEPQENSIFGESQEEEKETSSNSIFA</sequence>